<name>A0A9N8YUK5_FUNMO</name>
<proteinExistence type="predicted"/>
<dbReference type="Proteomes" id="UP000789375">
    <property type="component" value="Unassembled WGS sequence"/>
</dbReference>
<reference evidence="1" key="1">
    <citation type="submission" date="2021-06" db="EMBL/GenBank/DDBJ databases">
        <authorList>
            <person name="Kallberg Y."/>
            <person name="Tangrot J."/>
            <person name="Rosling A."/>
        </authorList>
    </citation>
    <scope>NUCLEOTIDE SEQUENCE</scope>
    <source>
        <strain evidence="1">87-6 pot B 2015</strain>
    </source>
</reference>
<dbReference type="EMBL" id="CAJVPP010000147">
    <property type="protein sequence ID" value="CAG8447715.1"/>
    <property type="molecule type" value="Genomic_DNA"/>
</dbReference>
<keyword evidence="2" id="KW-1185">Reference proteome</keyword>
<accession>A0A9N8YUK5</accession>
<dbReference type="AlphaFoldDB" id="A0A9N8YUK5"/>
<organism evidence="1 2">
    <name type="scientific">Funneliformis mosseae</name>
    <name type="common">Endomycorrhizal fungus</name>
    <name type="synonym">Glomus mosseae</name>
    <dbReference type="NCBI Taxonomy" id="27381"/>
    <lineage>
        <taxon>Eukaryota</taxon>
        <taxon>Fungi</taxon>
        <taxon>Fungi incertae sedis</taxon>
        <taxon>Mucoromycota</taxon>
        <taxon>Glomeromycotina</taxon>
        <taxon>Glomeromycetes</taxon>
        <taxon>Glomerales</taxon>
        <taxon>Glomeraceae</taxon>
        <taxon>Funneliformis</taxon>
    </lineage>
</organism>
<gene>
    <name evidence="1" type="ORF">FMOSSE_LOCUS1294</name>
</gene>
<evidence type="ECO:0000313" key="1">
    <source>
        <dbReference type="EMBL" id="CAG8447715.1"/>
    </source>
</evidence>
<comment type="caution">
    <text evidence="1">The sequence shown here is derived from an EMBL/GenBank/DDBJ whole genome shotgun (WGS) entry which is preliminary data.</text>
</comment>
<evidence type="ECO:0000313" key="2">
    <source>
        <dbReference type="Proteomes" id="UP000789375"/>
    </source>
</evidence>
<sequence>MLFYVKRILSQEPVPEDKRPSFILRNSLNLSELHFLLDVMLCFIKGLSIKNRDILIVDFVNQWLKLARYDITYINIFNEFSLKYIVSLYEIIEDQVANPIIHNVEDKFKVSLTELMKNSINNCVNYLPEKESQLIPAETFTLALKRFIYRFLLVESNIEDLKISMYFLDFTLDLWTSDIKQELIVRLFPTDLLVSHAYDSYIYIINEVELALEELYKELRKLKQLQIKFCKLYMVWHLME</sequence>
<protein>
    <submittedName>
        <fullName evidence="1">5561_t:CDS:1</fullName>
    </submittedName>
</protein>